<comment type="subcellular location">
    <subcellularLocation>
        <location evidence="1">Membrane</location>
        <topology evidence="1">Multi-pass membrane protein</topology>
    </subcellularLocation>
</comment>
<dbReference type="PANTHER" id="PTHR23112:SF0">
    <property type="entry name" value="TRANSMEMBRANE PROTEIN 116"/>
    <property type="match status" value="1"/>
</dbReference>
<feature type="region of interest" description="Disordered" evidence="5">
    <location>
        <begin position="378"/>
        <end position="410"/>
    </location>
</feature>
<feature type="transmembrane region" description="Helical" evidence="6">
    <location>
        <begin position="304"/>
        <end position="326"/>
    </location>
</feature>
<evidence type="ECO:0000256" key="3">
    <source>
        <dbReference type="ARBA" id="ARBA00022989"/>
    </source>
</evidence>
<dbReference type="GO" id="GO:0007189">
    <property type="term" value="P:adenylate cyclase-activating G protein-coupled receptor signaling pathway"/>
    <property type="evidence" value="ECO:0007669"/>
    <property type="project" value="TreeGrafter"/>
</dbReference>
<reference evidence="7" key="1">
    <citation type="submission" date="2023-03" db="EMBL/GenBank/DDBJ databases">
        <title>Massive genome expansion in bonnet fungi (Mycena s.s.) driven by repeated elements and novel gene families across ecological guilds.</title>
        <authorList>
            <consortium name="Lawrence Berkeley National Laboratory"/>
            <person name="Harder C.B."/>
            <person name="Miyauchi S."/>
            <person name="Viragh M."/>
            <person name="Kuo A."/>
            <person name="Thoen E."/>
            <person name="Andreopoulos B."/>
            <person name="Lu D."/>
            <person name="Skrede I."/>
            <person name="Drula E."/>
            <person name="Henrissat B."/>
            <person name="Morin E."/>
            <person name="Kohler A."/>
            <person name="Barry K."/>
            <person name="LaButti K."/>
            <person name="Morin E."/>
            <person name="Salamov A."/>
            <person name="Lipzen A."/>
            <person name="Mereny Z."/>
            <person name="Hegedus B."/>
            <person name="Baldrian P."/>
            <person name="Stursova M."/>
            <person name="Weitz H."/>
            <person name="Taylor A."/>
            <person name="Grigoriev I.V."/>
            <person name="Nagy L.G."/>
            <person name="Martin F."/>
            <person name="Kauserud H."/>
        </authorList>
    </citation>
    <scope>NUCLEOTIDE SEQUENCE</scope>
    <source>
        <strain evidence="7">CBHHK173m</strain>
    </source>
</reference>
<dbReference type="GO" id="GO:0004930">
    <property type="term" value="F:G protein-coupled receptor activity"/>
    <property type="evidence" value="ECO:0007669"/>
    <property type="project" value="TreeGrafter"/>
</dbReference>
<dbReference type="AlphaFoldDB" id="A0AAD6XM91"/>
<evidence type="ECO:0000256" key="5">
    <source>
        <dbReference type="SAM" id="MobiDB-lite"/>
    </source>
</evidence>
<keyword evidence="4 6" id="KW-0472">Membrane</keyword>
<dbReference type="GO" id="GO:0005886">
    <property type="term" value="C:plasma membrane"/>
    <property type="evidence" value="ECO:0007669"/>
    <property type="project" value="TreeGrafter"/>
</dbReference>
<feature type="transmembrane region" description="Helical" evidence="6">
    <location>
        <begin position="79"/>
        <end position="100"/>
    </location>
</feature>
<feature type="compositionally biased region" description="Polar residues" evidence="5">
    <location>
        <begin position="233"/>
        <end position="243"/>
    </location>
</feature>
<protein>
    <recommendedName>
        <fullName evidence="9">G-protein coupled receptors family 2 profile 2 domain-containing protein</fullName>
    </recommendedName>
</protein>
<evidence type="ECO:0000256" key="1">
    <source>
        <dbReference type="ARBA" id="ARBA00004141"/>
    </source>
</evidence>
<proteinExistence type="predicted"/>
<gene>
    <name evidence="7" type="ORF">B0H15DRAFT_1022325</name>
</gene>
<feature type="transmembrane region" description="Helical" evidence="6">
    <location>
        <begin position="151"/>
        <end position="169"/>
    </location>
</feature>
<keyword evidence="2 6" id="KW-0812">Transmembrane</keyword>
<evidence type="ECO:0000256" key="4">
    <source>
        <dbReference type="ARBA" id="ARBA00023136"/>
    </source>
</evidence>
<accession>A0AAD6XM91</accession>
<feature type="region of interest" description="Disordered" evidence="5">
    <location>
        <begin position="233"/>
        <end position="258"/>
    </location>
</feature>
<keyword evidence="8" id="KW-1185">Reference proteome</keyword>
<dbReference type="EMBL" id="JARJCN010000025">
    <property type="protein sequence ID" value="KAJ7088815.1"/>
    <property type="molecule type" value="Genomic_DNA"/>
</dbReference>
<feature type="region of interest" description="Disordered" evidence="5">
    <location>
        <begin position="433"/>
        <end position="462"/>
    </location>
</feature>
<evidence type="ECO:0008006" key="9">
    <source>
        <dbReference type="Google" id="ProtNLM"/>
    </source>
</evidence>
<evidence type="ECO:0000256" key="6">
    <source>
        <dbReference type="SAM" id="Phobius"/>
    </source>
</evidence>
<evidence type="ECO:0000256" key="2">
    <source>
        <dbReference type="ARBA" id="ARBA00022692"/>
    </source>
</evidence>
<keyword evidence="3 6" id="KW-1133">Transmembrane helix</keyword>
<feature type="transmembrane region" description="Helical" evidence="6">
    <location>
        <begin position="47"/>
        <end position="67"/>
    </location>
</feature>
<sequence length="462" mass="50804">MIVLPDPHVRLAGDFDNKHVGSFLQSLSEPHVPGNFDNHIGTMFETLVITGLCLTFLVLCGFAYTALNSASKHHLNRVSFRLLTYALFANLIYGCAFVSTGKSIGPSTSCSFTVFLINVMTLFSGGMCFCIAINLELVLVQGCNGKRLEKYYILGTSAACMILTIPPYAAGQFGWNVQAQGCWFSNPDQRALVKWIIGTHSFWVLLMAIGEVIAFLLIVRYFVSYESKQRRLQSGSTSSGTETFRSEHQPRSPMVQNRNPMGQYRNIILRVGLYPLVSCILSMGTMIDLYLVVHEMSHPIISELSFRLSIASLCFYSLRPVIYAVLAASDPSFIRAVQELRRPTEQLTVLKLQTSGLRGRFTSTQTAGPGEGLRIGFPSEGVRTSVDAGGNTLTHPSAEPPKEAPQSPSLESKVGIEHLSAAVIIPEVNSWDMGSAHDMRRPAQQVRGRRGPAPRIDVVSHI</sequence>
<feature type="transmembrane region" description="Helical" evidence="6">
    <location>
        <begin position="112"/>
        <end position="139"/>
    </location>
</feature>
<dbReference type="PANTHER" id="PTHR23112">
    <property type="entry name" value="G PROTEIN-COUPLED RECEPTOR 157-RELATED"/>
    <property type="match status" value="1"/>
</dbReference>
<evidence type="ECO:0000313" key="8">
    <source>
        <dbReference type="Proteomes" id="UP001222325"/>
    </source>
</evidence>
<organism evidence="7 8">
    <name type="scientific">Mycena belliarum</name>
    <dbReference type="NCBI Taxonomy" id="1033014"/>
    <lineage>
        <taxon>Eukaryota</taxon>
        <taxon>Fungi</taxon>
        <taxon>Dikarya</taxon>
        <taxon>Basidiomycota</taxon>
        <taxon>Agaricomycotina</taxon>
        <taxon>Agaricomycetes</taxon>
        <taxon>Agaricomycetidae</taxon>
        <taxon>Agaricales</taxon>
        <taxon>Marasmiineae</taxon>
        <taxon>Mycenaceae</taxon>
        <taxon>Mycena</taxon>
    </lineage>
</organism>
<feature type="transmembrane region" description="Helical" evidence="6">
    <location>
        <begin position="267"/>
        <end position="292"/>
    </location>
</feature>
<dbReference type="Proteomes" id="UP001222325">
    <property type="component" value="Unassembled WGS sequence"/>
</dbReference>
<comment type="caution">
    <text evidence="7">The sequence shown here is derived from an EMBL/GenBank/DDBJ whole genome shotgun (WGS) entry which is preliminary data.</text>
</comment>
<feature type="transmembrane region" description="Helical" evidence="6">
    <location>
        <begin position="202"/>
        <end position="223"/>
    </location>
</feature>
<evidence type="ECO:0000313" key="7">
    <source>
        <dbReference type="EMBL" id="KAJ7088815.1"/>
    </source>
</evidence>
<name>A0AAD6XM91_9AGAR</name>